<evidence type="ECO:0008006" key="3">
    <source>
        <dbReference type="Google" id="ProtNLM"/>
    </source>
</evidence>
<dbReference type="OrthoDB" id="3817432at2"/>
<reference evidence="2" key="1">
    <citation type="submission" date="2016-10" db="EMBL/GenBank/DDBJ databases">
        <authorList>
            <person name="Varghese N."/>
            <person name="Submissions S."/>
        </authorList>
    </citation>
    <scope>NUCLEOTIDE SEQUENCE [LARGE SCALE GENOMIC DNA]</scope>
    <source>
        <strain evidence="2">CGMCC 4.3516</strain>
    </source>
</reference>
<dbReference type="RefSeq" id="WP_091040456.1">
    <property type="nucleotide sequence ID" value="NZ_FNAD01000024.1"/>
</dbReference>
<dbReference type="STRING" id="58114.SAMN05216270_1244"/>
<accession>A0A1G7DBG9</accession>
<dbReference type="SUPFAM" id="SSF53335">
    <property type="entry name" value="S-adenosyl-L-methionine-dependent methyltransferases"/>
    <property type="match status" value="1"/>
</dbReference>
<dbReference type="InterPro" id="IPR029063">
    <property type="entry name" value="SAM-dependent_MTases_sf"/>
</dbReference>
<dbReference type="Gene3D" id="3.40.50.150">
    <property type="entry name" value="Vaccinia Virus protein VP39"/>
    <property type="match status" value="1"/>
</dbReference>
<protein>
    <recommendedName>
        <fullName evidence="3">Methyltransferase domain-containing protein</fullName>
    </recommendedName>
</protein>
<dbReference type="EMBL" id="FNAD01000024">
    <property type="protein sequence ID" value="SDE48897.1"/>
    <property type="molecule type" value="Genomic_DNA"/>
</dbReference>
<keyword evidence="2" id="KW-1185">Reference proteome</keyword>
<evidence type="ECO:0000313" key="1">
    <source>
        <dbReference type="EMBL" id="SDE48897.1"/>
    </source>
</evidence>
<proteinExistence type="predicted"/>
<gene>
    <name evidence="1" type="ORF">SAMN05216270_1244</name>
</gene>
<evidence type="ECO:0000313" key="2">
    <source>
        <dbReference type="Proteomes" id="UP000198949"/>
    </source>
</evidence>
<dbReference type="Proteomes" id="UP000198949">
    <property type="component" value="Unassembled WGS sequence"/>
</dbReference>
<name>A0A1G7DBG9_9ACTN</name>
<sequence length="198" mass="22914">MFDVERWRLLRDDEARDAESWARICDEYGRLGRRPYAERKIRYQVASEWMRREGLADHHTVVDVGAGWTELDFCLRTEHEWRGRYVPVDGWLDGTGLDSWSPARSFEWFVALEILEHLHDPFRLLRELMKSATAGVVVTTPNPFVHDLSLDPTHITPITQEMLEDFGLTTSLHNLYGDPDDGIAGVWRSDHHEGPIGC</sequence>
<dbReference type="AlphaFoldDB" id="A0A1G7DBG9"/>
<organism evidence="1 2">
    <name type="scientific">Glycomyces harbinensis</name>
    <dbReference type="NCBI Taxonomy" id="58114"/>
    <lineage>
        <taxon>Bacteria</taxon>
        <taxon>Bacillati</taxon>
        <taxon>Actinomycetota</taxon>
        <taxon>Actinomycetes</taxon>
        <taxon>Glycomycetales</taxon>
        <taxon>Glycomycetaceae</taxon>
        <taxon>Glycomyces</taxon>
    </lineage>
</organism>